<gene>
    <name evidence="4" type="ORF">ATO8_13542</name>
</gene>
<protein>
    <submittedName>
        <fullName evidence="4">Acetyltransferase</fullName>
    </submittedName>
</protein>
<evidence type="ECO:0000259" key="3">
    <source>
        <dbReference type="PROSITE" id="PS51186"/>
    </source>
</evidence>
<keyword evidence="5" id="KW-1185">Reference proteome</keyword>
<dbReference type="PROSITE" id="PS51186">
    <property type="entry name" value="GNAT"/>
    <property type="match status" value="1"/>
</dbReference>
<dbReference type="AlphaFoldDB" id="W4HH94"/>
<accession>W4HH94</accession>
<dbReference type="Proteomes" id="UP000019063">
    <property type="component" value="Unassembled WGS sequence"/>
</dbReference>
<dbReference type="PATRIC" id="fig|1317118.6.peg.2785"/>
<dbReference type="InterPro" id="IPR000182">
    <property type="entry name" value="GNAT_dom"/>
</dbReference>
<dbReference type="STRING" id="1379903.ATO8_13542"/>
<dbReference type="Pfam" id="PF00583">
    <property type="entry name" value="Acetyltransf_1"/>
    <property type="match status" value="1"/>
</dbReference>
<evidence type="ECO:0000256" key="1">
    <source>
        <dbReference type="ARBA" id="ARBA00022679"/>
    </source>
</evidence>
<dbReference type="GO" id="GO:0016747">
    <property type="term" value="F:acyltransferase activity, transferring groups other than amino-acyl groups"/>
    <property type="evidence" value="ECO:0007669"/>
    <property type="project" value="InterPro"/>
</dbReference>
<dbReference type="EMBL" id="AQQW01000008">
    <property type="protein sequence ID" value="ETW12122.1"/>
    <property type="molecule type" value="Genomic_DNA"/>
</dbReference>
<dbReference type="Gene3D" id="3.40.630.30">
    <property type="match status" value="1"/>
</dbReference>
<keyword evidence="1 4" id="KW-0808">Transferase</keyword>
<dbReference type="InterPro" id="IPR016181">
    <property type="entry name" value="Acyl_CoA_acyltransferase"/>
</dbReference>
<sequence length="243" mass="25044">MTDPDAAAWLEAAEATWPAAARHDSPGFVLREGRGGGQRVSAATARVGWSEADIPAAEAGMRALGQSPLFQVRGGEDALDVALEARGYAKKDPVTILAAPVALLADIAIPRVTVFALWEPLAIQRELWAAAGVGADRLAVMERAASPKTALLGRLTDKPAGAGFCAISDGRAVLHALEIAPDFRRAGLGRLMTAAAAQWAAGEGARSIGALCVDANAAAVALYGSLGFTPVARYHYRTAPPAA</sequence>
<name>W4HH94_9RHOB</name>
<dbReference type="RefSeq" id="WP_043845112.1">
    <property type="nucleotide sequence ID" value="NZ_AQQW01000008.1"/>
</dbReference>
<evidence type="ECO:0000313" key="4">
    <source>
        <dbReference type="EMBL" id="ETW12122.1"/>
    </source>
</evidence>
<dbReference type="PANTHER" id="PTHR43420:SF12">
    <property type="entry name" value="N-ACETYLTRANSFERASE DOMAIN-CONTAINING PROTEIN"/>
    <property type="match status" value="1"/>
</dbReference>
<keyword evidence="2" id="KW-0012">Acyltransferase</keyword>
<evidence type="ECO:0000256" key="2">
    <source>
        <dbReference type="ARBA" id="ARBA00023315"/>
    </source>
</evidence>
<dbReference type="eggNOG" id="COG0456">
    <property type="taxonomic scope" value="Bacteria"/>
</dbReference>
<organism evidence="4 5">
    <name type="scientific">Roseivivax marinus</name>
    <dbReference type="NCBI Taxonomy" id="1379903"/>
    <lineage>
        <taxon>Bacteria</taxon>
        <taxon>Pseudomonadati</taxon>
        <taxon>Pseudomonadota</taxon>
        <taxon>Alphaproteobacteria</taxon>
        <taxon>Rhodobacterales</taxon>
        <taxon>Roseobacteraceae</taxon>
        <taxon>Roseivivax</taxon>
    </lineage>
</organism>
<proteinExistence type="predicted"/>
<feature type="domain" description="N-acetyltransferase" evidence="3">
    <location>
        <begin position="107"/>
        <end position="243"/>
    </location>
</feature>
<evidence type="ECO:0000313" key="5">
    <source>
        <dbReference type="Proteomes" id="UP000019063"/>
    </source>
</evidence>
<dbReference type="PANTHER" id="PTHR43420">
    <property type="entry name" value="ACETYLTRANSFERASE"/>
    <property type="match status" value="1"/>
</dbReference>
<dbReference type="InterPro" id="IPR050680">
    <property type="entry name" value="YpeA/RimI_acetyltransf"/>
</dbReference>
<comment type="caution">
    <text evidence="4">The sequence shown here is derived from an EMBL/GenBank/DDBJ whole genome shotgun (WGS) entry which is preliminary data.</text>
</comment>
<dbReference type="SUPFAM" id="SSF55729">
    <property type="entry name" value="Acyl-CoA N-acyltransferases (Nat)"/>
    <property type="match status" value="1"/>
</dbReference>
<reference evidence="4 5" key="1">
    <citation type="journal article" date="2014" name="Antonie Van Leeuwenhoek">
        <title>Roseivivax atlanticus sp. nov., isolated from surface seawater of the Atlantic Ocean.</title>
        <authorList>
            <person name="Li G."/>
            <person name="Lai Q."/>
            <person name="Liu X."/>
            <person name="Sun F."/>
            <person name="Shao Z."/>
        </authorList>
    </citation>
    <scope>NUCLEOTIDE SEQUENCE [LARGE SCALE GENOMIC DNA]</scope>
    <source>
        <strain evidence="4 5">22II-s10s</strain>
    </source>
</reference>